<evidence type="ECO:0000313" key="9">
    <source>
        <dbReference type="Proteomes" id="UP000270471"/>
    </source>
</evidence>
<evidence type="ECO:0000259" key="7">
    <source>
        <dbReference type="Pfam" id="PF04542"/>
    </source>
</evidence>
<dbReference type="Gene3D" id="1.10.1740.10">
    <property type="match status" value="1"/>
</dbReference>
<dbReference type="GO" id="GO:0016987">
    <property type="term" value="F:sigma factor activity"/>
    <property type="evidence" value="ECO:0007669"/>
    <property type="project" value="UniProtKB-KW"/>
</dbReference>
<dbReference type="InterPro" id="IPR039425">
    <property type="entry name" value="RNA_pol_sigma-70-like"/>
</dbReference>
<comment type="similarity">
    <text evidence="1">Belongs to the sigma-70 factor family. ECF subfamily.</text>
</comment>
<sequence length="270" mass="29585">MLVQEPSLSNSTRHRTPAVGLSDRHGADPATTELDDQELAQLVRDGDTEAFAELFTRHRAAATRLAAMHADDAHTAQDVVAEAFSRVLQALRSGGGPSSSFRSYLLKVLRNVVAEWGRGAGRQVYVPDVSLYEVECAASAGYEALRNYEHTLAIEALASLSDRWRTVLWCTIVQSQQPAAIASSMGISPNSVAALAYRAKEGLRQAYLTVHLGQQRYHSPCSGYVRRLAAYSRGRLSECASEEMALHVKECVTCGLLYQEIDELNSIFRA</sequence>
<accession>A0A3M0HUF4</accession>
<feature type="domain" description="RNA polymerase sigma-70 region 2" evidence="7">
    <location>
        <begin position="54"/>
        <end position="120"/>
    </location>
</feature>
<evidence type="ECO:0000256" key="4">
    <source>
        <dbReference type="ARBA" id="ARBA00023125"/>
    </source>
</evidence>
<keyword evidence="2" id="KW-0805">Transcription regulation</keyword>
<evidence type="ECO:0000256" key="1">
    <source>
        <dbReference type="ARBA" id="ARBA00010641"/>
    </source>
</evidence>
<dbReference type="PANTHER" id="PTHR43133:SF8">
    <property type="entry name" value="RNA POLYMERASE SIGMA FACTOR HI_1459-RELATED"/>
    <property type="match status" value="1"/>
</dbReference>
<keyword evidence="5" id="KW-0804">Transcription</keyword>
<dbReference type="AlphaFoldDB" id="A0A3M0HUF4"/>
<evidence type="ECO:0000256" key="5">
    <source>
        <dbReference type="ARBA" id="ARBA00023163"/>
    </source>
</evidence>
<dbReference type="NCBIfam" id="TIGR02937">
    <property type="entry name" value="sigma70-ECF"/>
    <property type="match status" value="1"/>
</dbReference>
<dbReference type="PANTHER" id="PTHR43133">
    <property type="entry name" value="RNA POLYMERASE ECF-TYPE SIGMA FACTO"/>
    <property type="match status" value="1"/>
</dbReference>
<dbReference type="Pfam" id="PF04542">
    <property type="entry name" value="Sigma70_r2"/>
    <property type="match status" value="1"/>
</dbReference>
<dbReference type="GO" id="GO:0003677">
    <property type="term" value="F:DNA binding"/>
    <property type="evidence" value="ECO:0007669"/>
    <property type="project" value="UniProtKB-KW"/>
</dbReference>
<feature type="region of interest" description="Disordered" evidence="6">
    <location>
        <begin position="1"/>
        <end position="34"/>
    </location>
</feature>
<dbReference type="InterPro" id="IPR036388">
    <property type="entry name" value="WH-like_DNA-bd_sf"/>
</dbReference>
<evidence type="ECO:0000313" key="8">
    <source>
        <dbReference type="EMBL" id="RMB80617.1"/>
    </source>
</evidence>
<reference evidence="8 9" key="1">
    <citation type="submission" date="2017-11" db="EMBL/GenBank/DDBJ databases">
        <title>Draft genome of actinobacteria isolated from guarana (Paullinia cupana (Mart.) Ducke.</title>
        <authorList>
            <person name="Siqueira K.A."/>
            <person name="Liotti R.G."/>
            <person name="Mendes T.A.O."/>
            <person name="Soares M.A."/>
        </authorList>
    </citation>
    <scope>NUCLEOTIDE SEQUENCE [LARGE SCALE GENOMIC DNA]</scope>
    <source>
        <strain evidence="8 9">193</strain>
    </source>
</reference>
<dbReference type="SUPFAM" id="SSF88946">
    <property type="entry name" value="Sigma2 domain of RNA polymerase sigma factors"/>
    <property type="match status" value="1"/>
</dbReference>
<dbReference type="InterPro" id="IPR013325">
    <property type="entry name" value="RNA_pol_sigma_r2"/>
</dbReference>
<organism evidence="8 9">
    <name type="scientific">Streptomyces shenzhenensis</name>
    <dbReference type="NCBI Taxonomy" id="943815"/>
    <lineage>
        <taxon>Bacteria</taxon>
        <taxon>Bacillati</taxon>
        <taxon>Actinomycetota</taxon>
        <taxon>Actinomycetes</taxon>
        <taxon>Kitasatosporales</taxon>
        <taxon>Streptomycetaceae</taxon>
        <taxon>Streptomyces</taxon>
    </lineage>
</organism>
<dbReference type="Gene3D" id="1.10.10.10">
    <property type="entry name" value="Winged helix-like DNA-binding domain superfamily/Winged helix DNA-binding domain"/>
    <property type="match status" value="1"/>
</dbReference>
<evidence type="ECO:0000256" key="6">
    <source>
        <dbReference type="SAM" id="MobiDB-lite"/>
    </source>
</evidence>
<dbReference type="Proteomes" id="UP000270471">
    <property type="component" value="Unassembled WGS sequence"/>
</dbReference>
<dbReference type="InterPro" id="IPR007627">
    <property type="entry name" value="RNA_pol_sigma70_r2"/>
</dbReference>
<keyword evidence="3" id="KW-0731">Sigma factor</keyword>
<evidence type="ECO:0000256" key="3">
    <source>
        <dbReference type="ARBA" id="ARBA00023082"/>
    </source>
</evidence>
<gene>
    <name evidence="8" type="ORF">CTZ28_39470</name>
</gene>
<keyword evidence="9" id="KW-1185">Reference proteome</keyword>
<dbReference type="EMBL" id="PENI01000040">
    <property type="protein sequence ID" value="RMB80617.1"/>
    <property type="molecule type" value="Genomic_DNA"/>
</dbReference>
<dbReference type="SUPFAM" id="SSF88659">
    <property type="entry name" value="Sigma3 and sigma4 domains of RNA polymerase sigma factors"/>
    <property type="match status" value="1"/>
</dbReference>
<evidence type="ECO:0000256" key="2">
    <source>
        <dbReference type="ARBA" id="ARBA00023015"/>
    </source>
</evidence>
<comment type="caution">
    <text evidence="8">The sequence shown here is derived from an EMBL/GenBank/DDBJ whole genome shotgun (WGS) entry which is preliminary data.</text>
</comment>
<dbReference type="GO" id="GO:0006352">
    <property type="term" value="P:DNA-templated transcription initiation"/>
    <property type="evidence" value="ECO:0007669"/>
    <property type="project" value="InterPro"/>
</dbReference>
<dbReference type="InterPro" id="IPR013324">
    <property type="entry name" value="RNA_pol_sigma_r3/r4-like"/>
</dbReference>
<keyword evidence="4" id="KW-0238">DNA-binding</keyword>
<protein>
    <recommendedName>
        <fullName evidence="7">RNA polymerase sigma-70 region 2 domain-containing protein</fullName>
    </recommendedName>
</protein>
<dbReference type="InterPro" id="IPR014284">
    <property type="entry name" value="RNA_pol_sigma-70_dom"/>
</dbReference>
<name>A0A3M0HUF4_9ACTN</name>
<proteinExistence type="inferred from homology"/>
<dbReference type="OrthoDB" id="4990598at2"/>
<feature type="compositionally biased region" description="Polar residues" evidence="6">
    <location>
        <begin position="1"/>
        <end position="11"/>
    </location>
</feature>